<reference evidence="1" key="2">
    <citation type="submission" date="2019-01" db="EMBL/GenBank/DDBJ databases">
        <authorList>
            <person name="Graves T."/>
            <person name="Eichler E.E."/>
            <person name="Wilson R.K."/>
        </authorList>
    </citation>
    <scope>NUCLEOTIDE SEQUENCE [LARGE SCALE GENOMIC DNA]</scope>
    <source>
        <strain evidence="1">17573</strain>
    </source>
</reference>
<dbReference type="GeneTree" id="ENSGT00940000166143"/>
<name>A0A5F8AS30_MACMU</name>
<protein>
    <submittedName>
        <fullName evidence="1">Uncharacterized protein</fullName>
    </submittedName>
</protein>
<evidence type="ECO:0000313" key="1">
    <source>
        <dbReference type="Ensembl" id="ENSMMUP00000079710.1"/>
    </source>
</evidence>
<dbReference type="PANTHER" id="PTHR12138">
    <property type="entry name" value="PRIMATE-EXPANDED PROTEIN FAMILY"/>
    <property type="match status" value="1"/>
</dbReference>
<organism evidence="1 2">
    <name type="scientific">Macaca mulatta</name>
    <name type="common">Rhesus macaque</name>
    <dbReference type="NCBI Taxonomy" id="9544"/>
    <lineage>
        <taxon>Eukaryota</taxon>
        <taxon>Metazoa</taxon>
        <taxon>Chordata</taxon>
        <taxon>Craniata</taxon>
        <taxon>Vertebrata</taxon>
        <taxon>Euteleostomi</taxon>
        <taxon>Mammalia</taxon>
        <taxon>Eutheria</taxon>
        <taxon>Euarchontoglires</taxon>
        <taxon>Primates</taxon>
        <taxon>Haplorrhini</taxon>
        <taxon>Catarrhini</taxon>
        <taxon>Cercopithecidae</taxon>
        <taxon>Cercopithecinae</taxon>
        <taxon>Macaca</taxon>
    </lineage>
</organism>
<sequence length="100" mass="10998">MAPCSLNLLGSRDPPTSAFQVAGTTGMHHHARLIFLFFVEPRFCHVAQAGLELLTSSDPPALASQSAGITGMSHLTQLKVILKNFLLWKYSKVYKNVKML</sequence>
<evidence type="ECO:0000313" key="2">
    <source>
        <dbReference type="Proteomes" id="UP000006718"/>
    </source>
</evidence>
<dbReference type="AlphaFoldDB" id="A0A5F8AS30"/>
<dbReference type="Bgee" id="ENSMMUG00000061218">
    <property type="expression patterns" value="Expressed in hindlimb stylopod muscle and 11 other cell types or tissues"/>
</dbReference>
<reference evidence="1" key="3">
    <citation type="submission" date="2025-08" db="UniProtKB">
        <authorList>
            <consortium name="Ensembl"/>
        </authorList>
    </citation>
    <scope>IDENTIFICATION</scope>
    <source>
        <strain evidence="1">17573</strain>
    </source>
</reference>
<proteinExistence type="predicted"/>
<reference evidence="1" key="4">
    <citation type="submission" date="2025-09" db="UniProtKB">
        <authorList>
            <consortium name="Ensembl"/>
        </authorList>
    </citation>
    <scope>IDENTIFICATION</scope>
    <source>
        <strain evidence="1">17573</strain>
    </source>
</reference>
<accession>A0A5F8AS30</accession>
<keyword evidence="2" id="KW-1185">Reference proteome</keyword>
<dbReference type="Ensembl" id="ENSMMUT00000097095.1">
    <property type="protein sequence ID" value="ENSMMUP00000079710.1"/>
    <property type="gene ID" value="ENSMMUG00000061218.1"/>
</dbReference>
<reference evidence="2" key="1">
    <citation type="journal article" date="2007" name="Science">
        <title>Evolutionary and biomedical insights from the rhesus macaque genome.</title>
        <authorList>
            <person name="Gibbs R.A."/>
            <person name="Rogers J."/>
            <person name="Katze M.G."/>
            <person name="Bumgarner R."/>
            <person name="Weinstock G.M."/>
            <person name="Mardis E.R."/>
            <person name="Remington K.A."/>
            <person name="Strausberg R.L."/>
            <person name="Venter J.C."/>
            <person name="Wilson R.K."/>
            <person name="Batzer M.A."/>
            <person name="Bustamante C.D."/>
            <person name="Eichler E.E."/>
            <person name="Hahn M.W."/>
            <person name="Hardison R.C."/>
            <person name="Makova K.D."/>
            <person name="Miller W."/>
            <person name="Milosavljevic A."/>
            <person name="Palermo R.E."/>
            <person name="Siepel A."/>
            <person name="Sikela J.M."/>
            <person name="Attaway T."/>
            <person name="Bell S."/>
            <person name="Bernard K.E."/>
            <person name="Buhay C.J."/>
            <person name="Chandrabose M.N."/>
            <person name="Dao M."/>
            <person name="Davis C."/>
            <person name="Delehaunty K.D."/>
            <person name="Ding Y."/>
            <person name="Dinh H.H."/>
            <person name="Dugan-Rocha S."/>
            <person name="Fulton L.A."/>
            <person name="Gabisi R.A."/>
            <person name="Garner T.T."/>
            <person name="Godfrey J."/>
            <person name="Hawes A.C."/>
            <person name="Hernandez J."/>
            <person name="Hines S."/>
            <person name="Holder M."/>
            <person name="Hume J."/>
            <person name="Jhangiani S.N."/>
            <person name="Joshi V."/>
            <person name="Khan Z.M."/>
            <person name="Kirkness E.F."/>
            <person name="Cree A."/>
            <person name="Fowler R.G."/>
            <person name="Lee S."/>
            <person name="Lewis L.R."/>
            <person name="Li Z."/>
            <person name="Liu Y.-S."/>
            <person name="Moore S.M."/>
            <person name="Muzny D."/>
            <person name="Nazareth L.V."/>
            <person name="Ngo D.N."/>
            <person name="Okwuonu G.O."/>
            <person name="Pai G."/>
            <person name="Parker D."/>
            <person name="Paul H.A."/>
            <person name="Pfannkoch C."/>
            <person name="Pohl C.S."/>
            <person name="Rogers Y.-H.C."/>
            <person name="Ruiz S.J."/>
            <person name="Sabo A."/>
            <person name="Santibanez J."/>
            <person name="Schneider B.W."/>
            <person name="Smith S.M."/>
            <person name="Sodergren E."/>
            <person name="Svatek A.F."/>
            <person name="Utterback T.R."/>
            <person name="Vattathil S."/>
            <person name="Warren W."/>
            <person name="White C.S."/>
            <person name="Chinwalla A.T."/>
            <person name="Feng Y."/>
            <person name="Halpern A.L."/>
            <person name="Hillier L.W."/>
            <person name="Huang X."/>
            <person name="Minx P."/>
            <person name="Nelson J.O."/>
            <person name="Pepin K.H."/>
            <person name="Qin X."/>
            <person name="Sutton G.G."/>
            <person name="Venter E."/>
            <person name="Walenz B.P."/>
            <person name="Wallis J.W."/>
            <person name="Worley K.C."/>
            <person name="Yang S.-P."/>
            <person name="Jones S.M."/>
            <person name="Marra M.A."/>
            <person name="Rocchi M."/>
            <person name="Schein J.E."/>
            <person name="Baertsch R."/>
            <person name="Clarke L."/>
            <person name="Csuros M."/>
            <person name="Glasscock J."/>
            <person name="Harris R.A."/>
            <person name="Havlak P."/>
            <person name="Jackson A.R."/>
            <person name="Jiang H."/>
            <person name="Liu Y."/>
            <person name="Messina D.N."/>
            <person name="Shen Y."/>
            <person name="Song H.X.-Z."/>
            <person name="Wylie T."/>
            <person name="Zhang L."/>
            <person name="Birney E."/>
            <person name="Han K."/>
            <person name="Konkel M.K."/>
            <person name="Lee J."/>
            <person name="Smit A.F.A."/>
            <person name="Ullmer B."/>
            <person name="Wang H."/>
            <person name="Xing J."/>
            <person name="Burhans R."/>
            <person name="Cheng Z."/>
            <person name="Karro J.E."/>
            <person name="Ma J."/>
            <person name="Raney B."/>
            <person name="She X."/>
            <person name="Cox M.J."/>
            <person name="Demuth J.P."/>
            <person name="Dumas L.J."/>
            <person name="Han S.-G."/>
            <person name="Hopkins J."/>
            <person name="Karimpour-Fard A."/>
            <person name="Kim Y.H."/>
            <person name="Pollack J.R."/>
            <person name="Vinar T."/>
            <person name="Addo-Quaye C."/>
            <person name="Degenhardt J."/>
            <person name="Denby A."/>
            <person name="Hubisz M.J."/>
            <person name="Indap A."/>
            <person name="Kosiol C."/>
            <person name="Lahn B.T."/>
            <person name="Lawson H.A."/>
            <person name="Marklein A."/>
            <person name="Nielsen R."/>
            <person name="Vallender E.J."/>
            <person name="Clark A.G."/>
            <person name="Ferguson B."/>
            <person name="Hernandez R.D."/>
            <person name="Hirani K."/>
            <person name="Kehrer-Sawatzki H."/>
            <person name="Kolb J."/>
            <person name="Patil S."/>
            <person name="Pu L.-L."/>
            <person name="Ren Y."/>
            <person name="Smith D.G."/>
            <person name="Wheeler D.A."/>
            <person name="Schenck I."/>
            <person name="Ball E.V."/>
            <person name="Chen R."/>
            <person name="Cooper D.N."/>
            <person name="Giardine B."/>
            <person name="Hsu F."/>
            <person name="Kent W.J."/>
            <person name="Lesk A."/>
            <person name="Nelson D.L."/>
            <person name="O'brien W.E."/>
            <person name="Pruefer K."/>
            <person name="Stenson P.D."/>
            <person name="Wallace J.C."/>
            <person name="Ke H."/>
            <person name="Liu X.-M."/>
            <person name="Wang P."/>
            <person name="Xiang A.P."/>
            <person name="Yang F."/>
            <person name="Barber G.P."/>
            <person name="Haussler D."/>
            <person name="Karolchik D."/>
            <person name="Kern A.D."/>
            <person name="Kuhn R.M."/>
            <person name="Smith K.E."/>
            <person name="Zwieg A.S."/>
        </authorList>
    </citation>
    <scope>NUCLEOTIDE SEQUENCE [LARGE SCALE GENOMIC DNA]</scope>
    <source>
        <strain evidence="2">17573</strain>
    </source>
</reference>
<dbReference type="VEuPathDB" id="HostDB:ENSMMUG00000061218"/>
<dbReference type="Proteomes" id="UP000006718">
    <property type="component" value="Chromosome 15"/>
</dbReference>
<dbReference type="InParanoid" id="A0A5F8AS30"/>
<dbReference type="PANTHER" id="PTHR12138:SF133">
    <property type="entry name" value="SECRETED PROTEIN"/>
    <property type="match status" value="1"/>
</dbReference>
<dbReference type="PRINTS" id="PR02045">
    <property type="entry name" value="F138DOMAIN"/>
</dbReference>